<evidence type="ECO:0000313" key="3">
    <source>
        <dbReference type="Proteomes" id="UP000023152"/>
    </source>
</evidence>
<name>X6LWN3_RETFI</name>
<dbReference type="Proteomes" id="UP000023152">
    <property type="component" value="Unassembled WGS sequence"/>
</dbReference>
<keyword evidence="1" id="KW-0812">Transmembrane</keyword>
<reference evidence="2 3" key="1">
    <citation type="journal article" date="2013" name="Curr. Biol.">
        <title>The Genome of the Foraminiferan Reticulomyxa filosa.</title>
        <authorList>
            <person name="Glockner G."/>
            <person name="Hulsmann N."/>
            <person name="Schleicher M."/>
            <person name="Noegel A.A."/>
            <person name="Eichinger L."/>
            <person name="Gallinger C."/>
            <person name="Pawlowski J."/>
            <person name="Sierra R."/>
            <person name="Euteneuer U."/>
            <person name="Pillet L."/>
            <person name="Moustafa A."/>
            <person name="Platzer M."/>
            <person name="Groth M."/>
            <person name="Szafranski K."/>
            <person name="Schliwa M."/>
        </authorList>
    </citation>
    <scope>NUCLEOTIDE SEQUENCE [LARGE SCALE GENOMIC DNA]</scope>
</reference>
<keyword evidence="3" id="KW-1185">Reference proteome</keyword>
<keyword evidence="1" id="KW-1133">Transmembrane helix</keyword>
<protein>
    <submittedName>
        <fullName evidence="2">Uncharacterized protein</fullName>
    </submittedName>
</protein>
<accession>X6LWN3</accession>
<dbReference type="AlphaFoldDB" id="X6LWN3"/>
<sequence>NELHVIEGNKEDDGIFCLKFIELKKKEKTKDVTYALNLCVLYYYFEKFAFNVFLKNKFNQMMLNIHHFIVNNNNNNIEIDIIKWNILSYIFCYDDNIFYH</sequence>
<comment type="caution">
    <text evidence="2">The sequence shown here is derived from an EMBL/GenBank/DDBJ whole genome shotgun (WGS) entry which is preliminary data.</text>
</comment>
<keyword evidence="1" id="KW-0472">Membrane</keyword>
<dbReference type="EMBL" id="ASPP01028482">
    <property type="protein sequence ID" value="ETO05140.1"/>
    <property type="molecule type" value="Genomic_DNA"/>
</dbReference>
<feature type="non-terminal residue" evidence="2">
    <location>
        <position position="1"/>
    </location>
</feature>
<gene>
    <name evidence="2" type="ORF">RFI_32257</name>
</gene>
<proteinExistence type="predicted"/>
<evidence type="ECO:0000313" key="2">
    <source>
        <dbReference type="EMBL" id="ETO05140.1"/>
    </source>
</evidence>
<organism evidence="2 3">
    <name type="scientific">Reticulomyxa filosa</name>
    <dbReference type="NCBI Taxonomy" id="46433"/>
    <lineage>
        <taxon>Eukaryota</taxon>
        <taxon>Sar</taxon>
        <taxon>Rhizaria</taxon>
        <taxon>Retaria</taxon>
        <taxon>Foraminifera</taxon>
        <taxon>Monothalamids</taxon>
        <taxon>Reticulomyxidae</taxon>
        <taxon>Reticulomyxa</taxon>
    </lineage>
</organism>
<feature type="transmembrane region" description="Helical" evidence="1">
    <location>
        <begin position="34"/>
        <end position="54"/>
    </location>
</feature>
<evidence type="ECO:0000256" key="1">
    <source>
        <dbReference type="SAM" id="Phobius"/>
    </source>
</evidence>